<protein>
    <submittedName>
        <fullName evidence="3">Gfo/Idh/MocA family oxidoreductase</fullName>
    </submittedName>
</protein>
<feature type="domain" description="GFO/IDH/MocA-like oxidoreductase" evidence="2">
    <location>
        <begin position="133"/>
        <end position="256"/>
    </location>
</feature>
<dbReference type="Gene3D" id="3.30.360.10">
    <property type="entry name" value="Dihydrodipicolinate Reductase, domain 2"/>
    <property type="match status" value="1"/>
</dbReference>
<dbReference type="Pfam" id="PF01408">
    <property type="entry name" value="GFO_IDH_MocA"/>
    <property type="match status" value="1"/>
</dbReference>
<evidence type="ECO:0000259" key="1">
    <source>
        <dbReference type="Pfam" id="PF01408"/>
    </source>
</evidence>
<evidence type="ECO:0000313" key="3">
    <source>
        <dbReference type="EMBL" id="RGV78221.1"/>
    </source>
</evidence>
<dbReference type="Proteomes" id="UP000284543">
    <property type="component" value="Unassembled WGS sequence"/>
</dbReference>
<name>A0A412ZDB7_9FIRM</name>
<dbReference type="EMBL" id="QRZM01000001">
    <property type="protein sequence ID" value="RGV78221.1"/>
    <property type="molecule type" value="Genomic_DNA"/>
</dbReference>
<dbReference type="SUPFAM" id="SSF51735">
    <property type="entry name" value="NAD(P)-binding Rossmann-fold domains"/>
    <property type="match status" value="1"/>
</dbReference>
<dbReference type="GO" id="GO:0000166">
    <property type="term" value="F:nucleotide binding"/>
    <property type="evidence" value="ECO:0007669"/>
    <property type="project" value="InterPro"/>
</dbReference>
<feature type="domain" description="Gfo/Idh/MocA-like oxidoreductase N-terminal" evidence="1">
    <location>
        <begin position="4"/>
        <end position="124"/>
    </location>
</feature>
<dbReference type="PANTHER" id="PTHR43377">
    <property type="entry name" value="BILIVERDIN REDUCTASE A"/>
    <property type="match status" value="1"/>
</dbReference>
<sequence length="358" mass="40170">MKAKVGVVGAGTYGSVLINAYYGAHRRGEIEFAAIADINPDTLKSMDEKYRIKGYTDYREMFDKEGLDAVAVVTPDYLHEEVVLEAAKRKIHILAQKPLSTDIEQGKRMIQAAKENNVMLYVDFHKRFDPAHIQLRNAIKEGKLGEIEYGYVCMEDKILVPSVWFKNWAQNSSPAWFIGIHFFDLIYWLLGEKPVRVYASGIKKKLTSMGIDTYDSLQSKFEFASGASITVDASWILPNSFSSIVNQQIRLVGTEGFQEVDSQDRGVVAAYNADSYSHVVNPYGNMMIDDPVAGPVPSGYCIESMLFFLQLVNRMKDGTALKELEGLYPTGEEAIVSTIMCQYAHMSAETGRILDIEY</sequence>
<accession>A0A412ZDB7</accession>
<organism evidence="3 4">
    <name type="scientific">Enterocloster bolteae</name>
    <dbReference type="NCBI Taxonomy" id="208479"/>
    <lineage>
        <taxon>Bacteria</taxon>
        <taxon>Bacillati</taxon>
        <taxon>Bacillota</taxon>
        <taxon>Clostridia</taxon>
        <taxon>Lachnospirales</taxon>
        <taxon>Lachnospiraceae</taxon>
        <taxon>Enterocloster</taxon>
    </lineage>
</organism>
<dbReference type="RefSeq" id="WP_118017084.1">
    <property type="nucleotide sequence ID" value="NZ_CAUHGS010000018.1"/>
</dbReference>
<dbReference type="InterPro" id="IPR000683">
    <property type="entry name" value="Gfo/Idh/MocA-like_OxRdtase_N"/>
</dbReference>
<gene>
    <name evidence="3" type="ORF">DWW02_00300</name>
</gene>
<dbReference type="PANTHER" id="PTHR43377:SF1">
    <property type="entry name" value="BILIVERDIN REDUCTASE A"/>
    <property type="match status" value="1"/>
</dbReference>
<evidence type="ECO:0000313" key="4">
    <source>
        <dbReference type="Proteomes" id="UP000284543"/>
    </source>
</evidence>
<reference evidence="3 4" key="1">
    <citation type="submission" date="2018-08" db="EMBL/GenBank/DDBJ databases">
        <title>A genome reference for cultivated species of the human gut microbiota.</title>
        <authorList>
            <person name="Zou Y."/>
            <person name="Xue W."/>
            <person name="Luo G."/>
        </authorList>
    </citation>
    <scope>NUCLEOTIDE SEQUENCE [LARGE SCALE GENOMIC DNA]</scope>
    <source>
        <strain evidence="3 4">AF14-18</strain>
    </source>
</reference>
<proteinExistence type="predicted"/>
<dbReference type="Gene3D" id="3.40.50.720">
    <property type="entry name" value="NAD(P)-binding Rossmann-like Domain"/>
    <property type="match status" value="1"/>
</dbReference>
<evidence type="ECO:0000259" key="2">
    <source>
        <dbReference type="Pfam" id="PF22725"/>
    </source>
</evidence>
<dbReference type="Pfam" id="PF22725">
    <property type="entry name" value="GFO_IDH_MocA_C3"/>
    <property type="match status" value="1"/>
</dbReference>
<dbReference type="InterPro" id="IPR051450">
    <property type="entry name" value="Gfo/Idh/MocA_Oxidoreductases"/>
</dbReference>
<dbReference type="SUPFAM" id="SSF55347">
    <property type="entry name" value="Glyceraldehyde-3-phosphate dehydrogenase-like, C-terminal domain"/>
    <property type="match status" value="1"/>
</dbReference>
<dbReference type="InterPro" id="IPR036291">
    <property type="entry name" value="NAD(P)-bd_dom_sf"/>
</dbReference>
<dbReference type="InterPro" id="IPR055170">
    <property type="entry name" value="GFO_IDH_MocA-like_dom"/>
</dbReference>
<comment type="caution">
    <text evidence="3">The sequence shown here is derived from an EMBL/GenBank/DDBJ whole genome shotgun (WGS) entry which is preliminary data.</text>
</comment>
<dbReference type="AlphaFoldDB" id="A0A412ZDB7"/>